<comment type="cofactor">
    <cofactor evidence="1">
        <name>Mg(2+)</name>
        <dbReference type="ChEBI" id="CHEBI:18420"/>
    </cofactor>
</comment>
<keyword evidence="8" id="KW-0227">DNA damage</keyword>
<organism evidence="16">
    <name type="scientific">uncultured marine group II/III euryarchaeote KM3_99_A09</name>
    <dbReference type="NCBI Taxonomy" id="1456549"/>
    <lineage>
        <taxon>Archaea</taxon>
        <taxon>Methanobacteriati</taxon>
        <taxon>Methanobacteriota</taxon>
        <taxon>environmental samples</taxon>
    </lineage>
</organism>
<keyword evidence="12" id="KW-0234">DNA repair</keyword>
<protein>
    <recommendedName>
        <fullName evidence="14">8-oxo-dGTP diphosphatase</fullName>
        <ecNumber evidence="14">3.6.1.55</ecNumber>
    </recommendedName>
</protein>
<keyword evidence="4" id="KW-0515">Mutator protein</keyword>
<comment type="catalytic activity">
    <reaction evidence="13">
        <text>8-oxo-dGTP + H2O = 8-oxo-dGMP + diphosphate + H(+)</text>
        <dbReference type="Rhea" id="RHEA:31575"/>
        <dbReference type="ChEBI" id="CHEBI:15377"/>
        <dbReference type="ChEBI" id="CHEBI:15378"/>
        <dbReference type="ChEBI" id="CHEBI:33019"/>
        <dbReference type="ChEBI" id="CHEBI:63224"/>
        <dbReference type="ChEBI" id="CHEBI:77896"/>
        <dbReference type="EC" id="3.6.1.55"/>
    </reaction>
</comment>
<dbReference type="PANTHER" id="PTHR47707">
    <property type="entry name" value="8-OXO-DGTP DIPHOSPHATASE"/>
    <property type="match status" value="1"/>
</dbReference>
<dbReference type="CDD" id="cd03425">
    <property type="entry name" value="NUDIX_MutT_NudA_like"/>
    <property type="match status" value="1"/>
</dbReference>
<evidence type="ECO:0000256" key="4">
    <source>
        <dbReference type="ARBA" id="ARBA00022457"/>
    </source>
</evidence>
<dbReference type="PROSITE" id="PS51462">
    <property type="entry name" value="NUDIX"/>
    <property type="match status" value="1"/>
</dbReference>
<keyword evidence="7" id="KW-0479">Metal-binding</keyword>
<evidence type="ECO:0000256" key="9">
    <source>
        <dbReference type="ARBA" id="ARBA00022801"/>
    </source>
</evidence>
<evidence type="ECO:0000256" key="5">
    <source>
        <dbReference type="ARBA" id="ARBA00022670"/>
    </source>
</evidence>
<accession>A0A075I5V7</accession>
<feature type="domain" description="Nudix hydrolase" evidence="15">
    <location>
        <begin position="255"/>
        <end position="389"/>
    </location>
</feature>
<evidence type="ECO:0000259" key="15">
    <source>
        <dbReference type="PROSITE" id="PS51462"/>
    </source>
</evidence>
<evidence type="ECO:0000256" key="10">
    <source>
        <dbReference type="ARBA" id="ARBA00022807"/>
    </source>
</evidence>
<dbReference type="GO" id="GO:0006260">
    <property type="term" value="P:DNA replication"/>
    <property type="evidence" value="ECO:0007669"/>
    <property type="project" value="UniProtKB-KW"/>
</dbReference>
<comment type="similarity">
    <text evidence="2">Belongs to the Nudix hydrolase family.</text>
</comment>
<dbReference type="GO" id="GO:0044715">
    <property type="term" value="F:8-oxo-dGDP phosphatase activity"/>
    <property type="evidence" value="ECO:0007669"/>
    <property type="project" value="TreeGrafter"/>
</dbReference>
<dbReference type="PANTHER" id="PTHR47707:SF1">
    <property type="entry name" value="NUDIX HYDROLASE FAMILY PROTEIN"/>
    <property type="match status" value="1"/>
</dbReference>
<dbReference type="GO" id="GO:0006508">
    <property type="term" value="P:proteolysis"/>
    <property type="evidence" value="ECO:0007669"/>
    <property type="project" value="UniProtKB-KW"/>
</dbReference>
<evidence type="ECO:0000256" key="13">
    <source>
        <dbReference type="ARBA" id="ARBA00035861"/>
    </source>
</evidence>
<dbReference type="GO" id="GO:0046872">
    <property type="term" value="F:metal ion binding"/>
    <property type="evidence" value="ECO:0007669"/>
    <property type="project" value="UniProtKB-KW"/>
</dbReference>
<evidence type="ECO:0000256" key="8">
    <source>
        <dbReference type="ARBA" id="ARBA00022763"/>
    </source>
</evidence>
<dbReference type="GO" id="GO:0044716">
    <property type="term" value="F:8-oxo-GDP phosphatase activity"/>
    <property type="evidence" value="ECO:0007669"/>
    <property type="project" value="TreeGrafter"/>
</dbReference>
<dbReference type="SUPFAM" id="SSF55811">
    <property type="entry name" value="Nudix"/>
    <property type="match status" value="1"/>
</dbReference>
<gene>
    <name evidence="16" type="primary">MTH1</name>
    <name evidence="16" type="synonym">MUTT</name>
    <name evidence="16" type="synonym">NUDT1</name>
</gene>
<evidence type="ECO:0000313" key="16">
    <source>
        <dbReference type="EMBL" id="AIF21298.1"/>
    </source>
</evidence>
<dbReference type="InterPro" id="IPR016125">
    <property type="entry name" value="Peptidase_C15-like"/>
</dbReference>
<keyword evidence="10" id="KW-0788">Thiol protease</keyword>
<evidence type="ECO:0000256" key="1">
    <source>
        <dbReference type="ARBA" id="ARBA00001946"/>
    </source>
</evidence>
<evidence type="ECO:0000256" key="11">
    <source>
        <dbReference type="ARBA" id="ARBA00022842"/>
    </source>
</evidence>
<dbReference type="Gene3D" id="3.40.630.20">
    <property type="entry name" value="Peptidase C15, pyroglutamyl peptidase I-like"/>
    <property type="match status" value="1"/>
</dbReference>
<dbReference type="Pfam" id="PF01470">
    <property type="entry name" value="Peptidase_C15"/>
    <property type="match status" value="1"/>
</dbReference>
<sequence length="389" mass="43533">MITDVTERGGAECVRGEFCEQRVEGSERFVVGSEVWLTGFEPFGEHEVNISQQVAEALDGFSDVIGLGESPGPYRAETRESTLVLHTTILSVDEEGSNAIASRLESENGDVAEKSGLPEAVVHLGLAENAEWIRIEECAVNRLDFRIADNSGRQVSDAQIHQIAPARLHTTSPHNLILAECAGDDRIRRSDDAGEFVCNETYFRTLHAVETKGLKDNFSRALPVLFVHLPPTSAIPLDEQVELVRRIIALSVQRPSMEVVGGLLRNDENHLLAARRSPEEYMGGYWEFPGGKVEPGESKAEALEREYFEEFGWRVKPLRICEEYSHTWPEMAVQLTFFLCEADGELPPAVMTSHDECRWLQESELMGIEWLPPDVEFVERIQEKGVANL</sequence>
<evidence type="ECO:0000256" key="14">
    <source>
        <dbReference type="ARBA" id="ARBA00038905"/>
    </source>
</evidence>
<evidence type="ECO:0000256" key="12">
    <source>
        <dbReference type="ARBA" id="ARBA00023204"/>
    </source>
</evidence>
<keyword evidence="6" id="KW-0235">DNA replication</keyword>
<keyword evidence="11" id="KW-0460">Magnesium</keyword>
<dbReference type="EC" id="3.6.1.55" evidence="14"/>
<dbReference type="InterPro" id="IPR015797">
    <property type="entry name" value="NUDIX_hydrolase-like_dom_sf"/>
</dbReference>
<reference evidence="16" key="1">
    <citation type="journal article" date="2014" name="Genome Biol. Evol.">
        <title>Pangenome evidence for extensive interdomain horizontal transfer affecting lineage core and shell genes in uncultured planktonic thaumarchaeota and euryarchaeota.</title>
        <authorList>
            <person name="Deschamps P."/>
            <person name="Zivanovic Y."/>
            <person name="Moreira D."/>
            <person name="Rodriguez-Valera F."/>
            <person name="Lopez-Garcia P."/>
        </authorList>
    </citation>
    <scope>NUCLEOTIDE SEQUENCE</scope>
</reference>
<evidence type="ECO:0000256" key="7">
    <source>
        <dbReference type="ARBA" id="ARBA00022723"/>
    </source>
</evidence>
<evidence type="ECO:0000256" key="3">
    <source>
        <dbReference type="ARBA" id="ARBA00006641"/>
    </source>
</evidence>
<keyword evidence="5" id="KW-0645">Protease</keyword>
<dbReference type="GO" id="GO:0006281">
    <property type="term" value="P:DNA repair"/>
    <property type="evidence" value="ECO:0007669"/>
    <property type="project" value="UniProtKB-KW"/>
</dbReference>
<evidence type="ECO:0000256" key="2">
    <source>
        <dbReference type="ARBA" id="ARBA00005582"/>
    </source>
</evidence>
<dbReference type="GO" id="GO:0035539">
    <property type="term" value="F:8-oxo-7,8-dihydrodeoxyguanosine triphosphate pyrophosphatase activity"/>
    <property type="evidence" value="ECO:0007669"/>
    <property type="project" value="UniProtKB-EC"/>
</dbReference>
<dbReference type="GO" id="GO:0008234">
    <property type="term" value="F:cysteine-type peptidase activity"/>
    <property type="evidence" value="ECO:0007669"/>
    <property type="project" value="UniProtKB-KW"/>
</dbReference>
<dbReference type="PRINTS" id="PR00502">
    <property type="entry name" value="NUDIXFAMILY"/>
</dbReference>
<proteinExistence type="inferred from homology"/>
<dbReference type="Gene3D" id="3.90.79.10">
    <property type="entry name" value="Nucleoside Triphosphate Pyrophosphohydrolase"/>
    <property type="match status" value="1"/>
</dbReference>
<dbReference type="InterPro" id="IPR047127">
    <property type="entry name" value="MutT-like"/>
</dbReference>
<dbReference type="InterPro" id="IPR020476">
    <property type="entry name" value="Nudix_hydrolase"/>
</dbReference>
<comment type="similarity">
    <text evidence="3">Belongs to the peptidase C15 family.</text>
</comment>
<dbReference type="InterPro" id="IPR000086">
    <property type="entry name" value="NUDIX_hydrolase_dom"/>
</dbReference>
<dbReference type="SUPFAM" id="SSF53182">
    <property type="entry name" value="Pyrrolidone carboxyl peptidase (pyroglutamate aminopeptidase)"/>
    <property type="match status" value="1"/>
</dbReference>
<dbReference type="InterPro" id="IPR036440">
    <property type="entry name" value="Peptidase_C15-like_sf"/>
</dbReference>
<dbReference type="EMBL" id="KF901187">
    <property type="protein sequence ID" value="AIF21298.1"/>
    <property type="molecule type" value="Genomic_DNA"/>
</dbReference>
<dbReference type="Pfam" id="PF00293">
    <property type="entry name" value="NUDIX"/>
    <property type="match status" value="1"/>
</dbReference>
<dbReference type="GO" id="GO:0008413">
    <property type="term" value="F:8-oxo-7,8-dihydroguanosine triphosphate pyrophosphatase activity"/>
    <property type="evidence" value="ECO:0007669"/>
    <property type="project" value="TreeGrafter"/>
</dbReference>
<keyword evidence="9" id="KW-0378">Hydrolase</keyword>
<name>A0A075I5V7_9EURY</name>
<evidence type="ECO:0000256" key="6">
    <source>
        <dbReference type="ARBA" id="ARBA00022705"/>
    </source>
</evidence>
<dbReference type="AlphaFoldDB" id="A0A075I5V7"/>